<evidence type="ECO:0000313" key="2">
    <source>
        <dbReference type="Proteomes" id="UP000007819"/>
    </source>
</evidence>
<dbReference type="Proteomes" id="UP000007819">
    <property type="component" value="Chromosome X"/>
</dbReference>
<dbReference type="GeneID" id="103309411"/>
<dbReference type="EnsemblMetazoa" id="XM_008184749.1">
    <property type="protein sequence ID" value="XP_008182971.1"/>
    <property type="gene ID" value="LOC103309411"/>
</dbReference>
<sequence length="231" mass="26591">MHYRHRFSFLRAQVKFESRLEYESYLSKINTSLQNDPHKFWSFINNRRNTSGIPNVMHYGDIIASDVDIANLFALLFNSVYKSRLPPPHWNADNIGIKPFIFLPSRLNIELNEVEENLLSLRTTKSRGPDGISAQFIFSIRAQLKYPLLYLFNLSLAEGIFPLIWKTSQVTPIYKSGDPGSVSNYRTCVKLAHPLWLSGSKSSPKVCELIARICESTFRICELAVFELQKK</sequence>
<reference evidence="2" key="1">
    <citation type="submission" date="2010-06" db="EMBL/GenBank/DDBJ databases">
        <authorList>
            <person name="Jiang H."/>
            <person name="Abraham K."/>
            <person name="Ali S."/>
            <person name="Alsbrooks S.L."/>
            <person name="Anim B.N."/>
            <person name="Anosike U.S."/>
            <person name="Attaway T."/>
            <person name="Bandaranaike D.P."/>
            <person name="Battles P.K."/>
            <person name="Bell S.N."/>
            <person name="Bell A.V."/>
            <person name="Beltran B."/>
            <person name="Bickham C."/>
            <person name="Bustamante Y."/>
            <person name="Caleb T."/>
            <person name="Canada A."/>
            <person name="Cardenas V."/>
            <person name="Carter K."/>
            <person name="Chacko J."/>
            <person name="Chandrabose M.N."/>
            <person name="Chavez D."/>
            <person name="Chavez A."/>
            <person name="Chen L."/>
            <person name="Chu H.-S."/>
            <person name="Claassen K.J."/>
            <person name="Cockrell R."/>
            <person name="Collins M."/>
            <person name="Cooper J.A."/>
            <person name="Cree A."/>
            <person name="Curry S.M."/>
            <person name="Da Y."/>
            <person name="Dao M.D."/>
            <person name="Das B."/>
            <person name="Davila M.-L."/>
            <person name="Davy-Carroll L."/>
            <person name="Denson S."/>
            <person name="Dinh H."/>
            <person name="Ebong V.E."/>
            <person name="Edwards J.R."/>
            <person name="Egan A."/>
            <person name="El-Daye J."/>
            <person name="Escobedo L."/>
            <person name="Fernandez S."/>
            <person name="Fernando P.R."/>
            <person name="Flagg N."/>
            <person name="Forbes L.D."/>
            <person name="Fowler R.G."/>
            <person name="Fu Q."/>
            <person name="Gabisi R.A."/>
            <person name="Ganer J."/>
            <person name="Garbino Pronczuk A."/>
            <person name="Garcia R.M."/>
            <person name="Garner T."/>
            <person name="Garrett T.E."/>
            <person name="Gonzalez D.A."/>
            <person name="Hamid H."/>
            <person name="Hawkins E.S."/>
            <person name="Hirani K."/>
            <person name="Hogues M.E."/>
            <person name="Hollins B."/>
            <person name="Hsiao C.-H."/>
            <person name="Jabil R."/>
            <person name="James M.L."/>
            <person name="Jhangiani S.N."/>
            <person name="Johnson B."/>
            <person name="Johnson Q."/>
            <person name="Joshi V."/>
            <person name="Kalu J.B."/>
            <person name="Kam C."/>
            <person name="Kashfia A."/>
            <person name="Keebler J."/>
            <person name="Kisamo H."/>
            <person name="Kovar C.L."/>
            <person name="Lago L.A."/>
            <person name="Lai C.-Y."/>
            <person name="Laidlaw J."/>
            <person name="Lara F."/>
            <person name="Le T.-K."/>
            <person name="Lee S.L."/>
            <person name="Legall F.H."/>
            <person name="Lemon S.J."/>
            <person name="Lewis L.R."/>
            <person name="Li B."/>
            <person name="Liu Y."/>
            <person name="Liu Y.-S."/>
            <person name="Lopez J."/>
            <person name="Lozado R.J."/>
            <person name="Lu J."/>
            <person name="Madu R.C."/>
            <person name="Maheshwari M."/>
            <person name="Maheshwari R."/>
            <person name="Malloy K."/>
            <person name="Martinez E."/>
            <person name="Mathew T."/>
            <person name="Mercado I.C."/>
            <person name="Mercado C."/>
            <person name="Meyer B."/>
            <person name="Montgomery K."/>
            <person name="Morgan M.B."/>
            <person name="Munidasa M."/>
            <person name="Nazareth L.V."/>
            <person name="Nelson J."/>
            <person name="Ng B.M."/>
            <person name="Nguyen N.B."/>
            <person name="Nguyen P.Q."/>
            <person name="Nguyen T."/>
            <person name="Obregon M."/>
            <person name="Okwuonu G.O."/>
            <person name="Onwere C.G."/>
            <person name="Orozco G."/>
            <person name="Parra A."/>
            <person name="Patel S."/>
            <person name="Patil S."/>
            <person name="Perez A."/>
            <person name="Perez Y."/>
            <person name="Pham C."/>
            <person name="Primus E.L."/>
            <person name="Pu L.-L."/>
            <person name="Puazo M."/>
            <person name="Qin X."/>
            <person name="Quiroz J.B."/>
            <person name="Reese J."/>
            <person name="Richards S."/>
            <person name="Rives C.M."/>
            <person name="Robberts R."/>
            <person name="Ruiz S.J."/>
            <person name="Ruiz M.J."/>
            <person name="Santibanez J."/>
            <person name="Schneider B.W."/>
            <person name="Sisson I."/>
            <person name="Smith M."/>
            <person name="Sodergren E."/>
            <person name="Song X.-Z."/>
            <person name="Song B.B."/>
            <person name="Summersgill H."/>
            <person name="Thelus R."/>
            <person name="Thornton R.D."/>
            <person name="Trejos Z.Y."/>
            <person name="Usmani K."/>
            <person name="Vattathil S."/>
            <person name="Villasana D."/>
            <person name="Walker D.L."/>
            <person name="Wang S."/>
            <person name="Wang K."/>
            <person name="White C.S."/>
            <person name="Williams A.C."/>
            <person name="Williamson J."/>
            <person name="Wilson K."/>
            <person name="Woghiren I.O."/>
            <person name="Woodworth J.R."/>
            <person name="Worley K.C."/>
            <person name="Wright R.A."/>
            <person name="Wu W."/>
            <person name="Young L."/>
            <person name="Zhang L."/>
            <person name="Zhang J."/>
            <person name="Zhu Y."/>
            <person name="Muzny D.M."/>
            <person name="Weinstock G."/>
            <person name="Gibbs R.A."/>
        </authorList>
    </citation>
    <scope>NUCLEOTIDE SEQUENCE [LARGE SCALE GENOMIC DNA]</scope>
    <source>
        <strain evidence="2">LSR1</strain>
    </source>
</reference>
<name>A0A8R2F832_ACYPI</name>
<dbReference type="AlphaFoldDB" id="A0A8R2F832"/>
<dbReference type="KEGG" id="api:103309411"/>
<proteinExistence type="predicted"/>
<evidence type="ECO:0000313" key="1">
    <source>
        <dbReference type="EnsemblMetazoa" id="XP_008182971.1"/>
    </source>
</evidence>
<dbReference type="RefSeq" id="XP_008182971.1">
    <property type="nucleotide sequence ID" value="XM_008184749.1"/>
</dbReference>
<dbReference type="PANTHER" id="PTHR47510">
    <property type="entry name" value="REVERSE TRANSCRIPTASE DOMAIN-CONTAINING PROTEIN"/>
    <property type="match status" value="1"/>
</dbReference>
<organism evidence="1 2">
    <name type="scientific">Acyrthosiphon pisum</name>
    <name type="common">Pea aphid</name>
    <dbReference type="NCBI Taxonomy" id="7029"/>
    <lineage>
        <taxon>Eukaryota</taxon>
        <taxon>Metazoa</taxon>
        <taxon>Ecdysozoa</taxon>
        <taxon>Arthropoda</taxon>
        <taxon>Hexapoda</taxon>
        <taxon>Insecta</taxon>
        <taxon>Pterygota</taxon>
        <taxon>Neoptera</taxon>
        <taxon>Paraneoptera</taxon>
        <taxon>Hemiptera</taxon>
        <taxon>Sternorrhyncha</taxon>
        <taxon>Aphidomorpha</taxon>
        <taxon>Aphidoidea</taxon>
        <taxon>Aphididae</taxon>
        <taxon>Macrosiphini</taxon>
        <taxon>Acyrthosiphon</taxon>
    </lineage>
</organism>
<keyword evidence="2" id="KW-1185">Reference proteome</keyword>
<dbReference type="OrthoDB" id="6625992at2759"/>
<protein>
    <submittedName>
        <fullName evidence="1">Uncharacterized protein</fullName>
    </submittedName>
</protein>
<accession>A0A8R2F832</accession>
<reference evidence="1" key="2">
    <citation type="submission" date="2022-06" db="UniProtKB">
        <authorList>
            <consortium name="EnsemblMetazoa"/>
        </authorList>
    </citation>
    <scope>IDENTIFICATION</scope>
</reference>
<dbReference type="PANTHER" id="PTHR47510:SF3">
    <property type="entry name" value="ENDO_EXONUCLEASE_PHOSPHATASE DOMAIN-CONTAINING PROTEIN"/>
    <property type="match status" value="1"/>
</dbReference>